<proteinExistence type="predicted"/>
<reference evidence="1" key="1">
    <citation type="journal article" date="2014" name="Int. J. Syst. Evol. Microbiol.">
        <title>Complete genome sequence of Corynebacterium casei LMG S-19264T (=DSM 44701T), isolated from a smear-ripened cheese.</title>
        <authorList>
            <consortium name="US DOE Joint Genome Institute (JGI-PGF)"/>
            <person name="Walter F."/>
            <person name="Albersmeier A."/>
            <person name="Kalinowski J."/>
            <person name="Ruckert C."/>
        </authorList>
    </citation>
    <scope>NUCLEOTIDE SEQUENCE</scope>
    <source>
        <strain evidence="1">JCM 4784</strain>
    </source>
</reference>
<sequence>MRKICLTLPTNRACAPMVTALGAEAAYAAAHFDVEVHLLVLDSSTPDAFAAHARAARALTEVPGVVVHHLDEAAQRAFLRQVVERSGLTGAERLLDLMLPAGLSYGACTNRAFLIAAALGCASVHRRDSDSSYQVLDGESVFPVHHELTSLGRRAGDAAPGVTETALDPAHADKPVVLVGSSFIGELSVDIGEILALDPAVYHDVVSLWAPAAWPEEEKRALVEESFKGAGTEPFTGDRAVLTLVDPMRVDMCNIGFHQVHERVPLPPATDTIGSDYFLLHVVYNGTLPGVLHNRNIINFYTGERRTDPGFHAYQTRFTKFFLSMLYLNHVYAGLARAGASLLDERYGVRAARVAELVRASTRLDTAENEHRLDVIERSYHKLGGRYAEFAATLPARRQRLIAEARSDMEDFALLIDAWGALVGASAGVDVPRLEPRAPRQER</sequence>
<gene>
    <name evidence="1" type="ORF">GCM10018785_14650</name>
</gene>
<dbReference type="Proteomes" id="UP000608024">
    <property type="component" value="Unassembled WGS sequence"/>
</dbReference>
<dbReference type="EMBL" id="BNBT01000013">
    <property type="protein sequence ID" value="GHE46013.1"/>
    <property type="molecule type" value="Genomic_DNA"/>
</dbReference>
<keyword evidence="2" id="KW-1185">Reference proteome</keyword>
<evidence type="ECO:0000313" key="1">
    <source>
        <dbReference type="EMBL" id="GHE46013.1"/>
    </source>
</evidence>
<dbReference type="InterPro" id="IPR046238">
    <property type="entry name" value="DUF6271"/>
</dbReference>
<evidence type="ECO:0000313" key="2">
    <source>
        <dbReference type="Proteomes" id="UP000608024"/>
    </source>
</evidence>
<reference evidence="1" key="2">
    <citation type="submission" date="2020-09" db="EMBL/GenBank/DDBJ databases">
        <authorList>
            <person name="Sun Q."/>
            <person name="Ohkuma M."/>
        </authorList>
    </citation>
    <scope>NUCLEOTIDE SEQUENCE</scope>
    <source>
        <strain evidence="1">JCM 4784</strain>
    </source>
</reference>
<organism evidence="1 2">
    <name type="scientific">Streptomyces longispororuber</name>
    <dbReference type="NCBI Taxonomy" id="68230"/>
    <lineage>
        <taxon>Bacteria</taxon>
        <taxon>Bacillati</taxon>
        <taxon>Actinomycetota</taxon>
        <taxon>Actinomycetes</taxon>
        <taxon>Kitasatosporales</taxon>
        <taxon>Streptomycetaceae</taxon>
        <taxon>Streptomyces</taxon>
    </lineage>
</organism>
<name>A0A919DIK5_9ACTN</name>
<comment type="caution">
    <text evidence="1">The sequence shown here is derived from an EMBL/GenBank/DDBJ whole genome shotgun (WGS) entry which is preliminary data.</text>
</comment>
<accession>A0A919DIK5</accession>
<dbReference type="Pfam" id="PF19787">
    <property type="entry name" value="DUF6271"/>
    <property type="match status" value="1"/>
</dbReference>
<dbReference type="AlphaFoldDB" id="A0A919DIK5"/>
<protein>
    <submittedName>
        <fullName evidence="1">Uncharacterized protein</fullName>
    </submittedName>
</protein>
<dbReference type="RefSeq" id="WP_190135001.1">
    <property type="nucleotide sequence ID" value="NZ_BNBT01000013.1"/>
</dbReference>